<evidence type="ECO:0000313" key="4">
    <source>
        <dbReference type="Proteomes" id="UP000247810"/>
    </source>
</evidence>
<dbReference type="InterPro" id="IPR012942">
    <property type="entry name" value="SRR1-like"/>
</dbReference>
<dbReference type="PANTHER" id="PTHR42080">
    <property type="entry name" value="SRR1 DOMAIN-CONTAINING PROTEIN"/>
    <property type="match status" value="1"/>
</dbReference>
<keyword evidence="4" id="KW-1185">Reference proteome</keyword>
<dbReference type="OrthoDB" id="5230585at2759"/>
<feature type="compositionally biased region" description="Basic and acidic residues" evidence="1">
    <location>
        <begin position="417"/>
        <end position="435"/>
    </location>
</feature>
<dbReference type="Pfam" id="PF07985">
    <property type="entry name" value="SRR1"/>
    <property type="match status" value="1"/>
</dbReference>
<accession>A0A319D7D4</accession>
<feature type="compositionally biased region" description="Basic and acidic residues" evidence="1">
    <location>
        <begin position="472"/>
        <end position="486"/>
    </location>
</feature>
<feature type="domain" description="SRR1-like" evidence="2">
    <location>
        <begin position="173"/>
        <end position="298"/>
    </location>
</feature>
<sequence>MSELFLPDCFIGVTSLAPDSPAPGPWREDEKMTWIKDNRPPSQYPLFTKRAISRALQQVLAKTTDEDITIEALDSSLVNFKVMTGKVLESADGIDWIAGRPFLDFVPVQLLRSSATSNINYCNIVVMHRLVYRHTHSQRPLGAPPIPPLGDAFYAFTDRITAWRTSPICRQLTETLNSIELARPIGKIVAFGCNSLTLPVGCNTDRNRPGFQHALLLTVKEVLGEKTGNASIEILAQDPAYNDTDKMILAAFGITVIDSPVGFLKVDEESFVFSCSPHVPVRQMIMYLSRPAGMIWNAMIPGLAHYLTTDPYDFIVHRRMNRYYDTYDFPEDFDHFAPMAIYALRGEPASDELYLERDVVVQKAVEDFTKEVSQTLIQDVVLKELVQKVRDMDLAKEEAKAKAEEDEEEVKSQGNEVKAEGEGEGLTEDKNKESEVEVLEAQESKAEDDDKDKEGGDDEEVKSEEEEEEEEVKEHEEKKTEGQAST</sequence>
<dbReference type="Proteomes" id="UP000247810">
    <property type="component" value="Unassembled WGS sequence"/>
</dbReference>
<evidence type="ECO:0000313" key="3">
    <source>
        <dbReference type="EMBL" id="PYH93119.1"/>
    </source>
</evidence>
<dbReference type="EMBL" id="KZ825899">
    <property type="protein sequence ID" value="PYH93119.1"/>
    <property type="molecule type" value="Genomic_DNA"/>
</dbReference>
<dbReference type="VEuPathDB" id="FungiDB:BO71DRAFT_431236"/>
<proteinExistence type="predicted"/>
<evidence type="ECO:0000259" key="2">
    <source>
        <dbReference type="Pfam" id="PF07985"/>
    </source>
</evidence>
<reference evidence="3 4" key="1">
    <citation type="submission" date="2018-02" db="EMBL/GenBank/DDBJ databases">
        <title>The genomes of Aspergillus section Nigri reveals drivers in fungal speciation.</title>
        <authorList>
            <consortium name="DOE Joint Genome Institute"/>
            <person name="Vesth T.C."/>
            <person name="Nybo J."/>
            <person name="Theobald S."/>
            <person name="Brandl J."/>
            <person name="Frisvad J.C."/>
            <person name="Nielsen K.F."/>
            <person name="Lyhne E.K."/>
            <person name="Kogle M.E."/>
            <person name="Kuo A."/>
            <person name="Riley R."/>
            <person name="Clum A."/>
            <person name="Nolan M."/>
            <person name="Lipzen A."/>
            <person name="Salamov A."/>
            <person name="Henrissat B."/>
            <person name="Wiebenga A."/>
            <person name="De vries R.P."/>
            <person name="Grigoriev I.V."/>
            <person name="Mortensen U.H."/>
            <person name="Andersen M.R."/>
            <person name="Baker S.E."/>
        </authorList>
    </citation>
    <scope>NUCLEOTIDE SEQUENCE [LARGE SCALE GENOMIC DNA]</scope>
    <source>
        <strain evidence="3 4">CBS 707.79</strain>
    </source>
</reference>
<feature type="compositionally biased region" description="Acidic residues" evidence="1">
    <location>
        <begin position="436"/>
        <end position="471"/>
    </location>
</feature>
<dbReference type="AlphaFoldDB" id="A0A319D7D4"/>
<feature type="region of interest" description="Disordered" evidence="1">
    <location>
        <begin position="399"/>
        <end position="486"/>
    </location>
</feature>
<gene>
    <name evidence="3" type="ORF">BO71DRAFT_431236</name>
</gene>
<dbReference type="PANTHER" id="PTHR42080:SF3">
    <property type="entry name" value="SRR1-LIKE DOMAIN-CONTAINING PROTEIN"/>
    <property type="match status" value="1"/>
</dbReference>
<organism evidence="3 4">
    <name type="scientific">Aspergillus ellipticus CBS 707.79</name>
    <dbReference type="NCBI Taxonomy" id="1448320"/>
    <lineage>
        <taxon>Eukaryota</taxon>
        <taxon>Fungi</taxon>
        <taxon>Dikarya</taxon>
        <taxon>Ascomycota</taxon>
        <taxon>Pezizomycotina</taxon>
        <taxon>Eurotiomycetes</taxon>
        <taxon>Eurotiomycetidae</taxon>
        <taxon>Eurotiales</taxon>
        <taxon>Aspergillaceae</taxon>
        <taxon>Aspergillus</taxon>
        <taxon>Aspergillus subgen. Circumdati</taxon>
    </lineage>
</organism>
<name>A0A319D7D4_9EURO</name>
<protein>
    <recommendedName>
        <fullName evidence="2">SRR1-like domain-containing protein</fullName>
    </recommendedName>
</protein>
<evidence type="ECO:0000256" key="1">
    <source>
        <dbReference type="SAM" id="MobiDB-lite"/>
    </source>
</evidence>